<evidence type="ECO:0000256" key="15">
    <source>
        <dbReference type="ARBA" id="ARBA00048266"/>
    </source>
</evidence>
<dbReference type="Pfam" id="PF25585">
    <property type="entry name" value="zf-CCCH_DUS3L"/>
    <property type="match status" value="1"/>
</dbReference>
<dbReference type="RefSeq" id="XP_001415794.1">
    <property type="nucleotide sequence ID" value="XM_001415757.1"/>
</dbReference>
<dbReference type="GO" id="GO:0050660">
    <property type="term" value="F:flavin adenine dinucleotide binding"/>
    <property type="evidence" value="ECO:0007669"/>
    <property type="project" value="UniProtKB-UniRule"/>
</dbReference>
<evidence type="ECO:0000313" key="24">
    <source>
        <dbReference type="Proteomes" id="UP000001568"/>
    </source>
</evidence>
<dbReference type="PANTHER" id="PTHR45846">
    <property type="entry name" value="TRNA-DIHYDROURIDINE(47) SYNTHASE [NAD(P)(+)]-LIKE"/>
    <property type="match status" value="1"/>
</dbReference>
<feature type="region of interest" description="Disordered" evidence="21">
    <location>
        <begin position="203"/>
        <end position="224"/>
    </location>
</feature>
<dbReference type="EMBL" id="CP000581">
    <property type="protein sequence ID" value="ABO94086.1"/>
    <property type="molecule type" value="Genomic_DNA"/>
</dbReference>
<dbReference type="OrthoDB" id="259935at2759"/>
<organism evidence="23 24">
    <name type="scientific">Ostreococcus lucimarinus (strain CCE9901)</name>
    <dbReference type="NCBI Taxonomy" id="436017"/>
    <lineage>
        <taxon>Eukaryota</taxon>
        <taxon>Viridiplantae</taxon>
        <taxon>Chlorophyta</taxon>
        <taxon>Mamiellophyceae</taxon>
        <taxon>Mamiellales</taxon>
        <taxon>Bathycoccaceae</taxon>
        <taxon>Ostreococcus</taxon>
    </lineage>
</organism>
<dbReference type="HOGENOM" id="CLU_013299_7_3_1"/>
<dbReference type="SUPFAM" id="SSF51395">
    <property type="entry name" value="FMN-linked oxidoreductases"/>
    <property type="match status" value="1"/>
</dbReference>
<evidence type="ECO:0000256" key="2">
    <source>
        <dbReference type="ARBA" id="ARBA00012376"/>
    </source>
</evidence>
<keyword evidence="24" id="KW-1185">Reference proteome</keyword>
<dbReference type="PROSITE" id="PS01136">
    <property type="entry name" value="UPF0034"/>
    <property type="match status" value="1"/>
</dbReference>
<keyword evidence="13" id="KW-0520">NAD</keyword>
<dbReference type="OMA" id="WSYIAEC"/>
<dbReference type="InterPro" id="IPR035587">
    <property type="entry name" value="DUS-like_FMN-bd"/>
</dbReference>
<keyword evidence="3 20" id="KW-0285">Flavoprotein</keyword>
<dbReference type="FunFam" id="3.20.20.70:FF:000067">
    <property type="entry name" value="tRNA-dihydrouridine(47) synthase [NAD(P)(+)]"/>
    <property type="match status" value="1"/>
</dbReference>
<protein>
    <recommendedName>
        <fullName evidence="2 20">tRNA-dihydrouridine(47) synthase [NAD(P)(+)]</fullName>
        <ecNumber evidence="20">1.3.1.-</ecNumber>
    </recommendedName>
    <alternativeName>
        <fullName evidence="20">tRNA-dihydrouridine synthase 3</fullName>
    </alternativeName>
</protein>
<evidence type="ECO:0000256" key="5">
    <source>
        <dbReference type="ARBA" id="ARBA00022664"/>
    </source>
</evidence>
<keyword evidence="9 19" id="KW-0863">Zinc-finger</keyword>
<comment type="function">
    <text evidence="14">Catalyzes the synthesis of dihydrouridine, a modified base found in the D-loop of most tRNAs. Specifically modifies U47 in cytoplasmic tRNAs. Catalyzes the synthesis of dihydrouridine in some mRNAs, thereby affecting their translation.</text>
</comment>
<dbReference type="Proteomes" id="UP000001568">
    <property type="component" value="Chromosome 1"/>
</dbReference>
<dbReference type="SMART" id="SM00356">
    <property type="entry name" value="ZnF_C3H1"/>
    <property type="match status" value="2"/>
</dbReference>
<evidence type="ECO:0000256" key="6">
    <source>
        <dbReference type="ARBA" id="ARBA00022694"/>
    </source>
</evidence>
<evidence type="ECO:0000256" key="21">
    <source>
        <dbReference type="SAM" id="MobiDB-lite"/>
    </source>
</evidence>
<evidence type="ECO:0000256" key="19">
    <source>
        <dbReference type="PROSITE-ProRule" id="PRU00723"/>
    </source>
</evidence>
<dbReference type="KEGG" id="olu:OSTLU_86070"/>
<keyword evidence="4 20" id="KW-0288">FMN</keyword>
<feature type="domain" description="C3H1-type" evidence="22">
    <location>
        <begin position="77"/>
        <end position="105"/>
    </location>
</feature>
<evidence type="ECO:0000256" key="13">
    <source>
        <dbReference type="ARBA" id="ARBA00023027"/>
    </source>
</evidence>
<dbReference type="InterPro" id="IPR013785">
    <property type="entry name" value="Aldolase_TIM"/>
</dbReference>
<sequence>MSSDVGAPWTPPTSAELFASGTVVVKREFLVEPRPPPPLDAATHADAGDAAPISGGGTFGAFNKRAKFAEKSRADKPRERGLCNQLTREGKCAFGDACKYSHDVDAFLKTKPPDLPGTCTFVNKEGGCPYGVRCRYYGTHATGEGRDGATVAESTTTLEPPKTVEKEMNFVDKDVMVRLRKKKYDFSRADTIVKEVLRAMETKKDEQTKAGEESAAKRAKVDEENRTDTGAFTKARVEEKRTIDFKDKLYLAPLTTVGNLPFRRVCKTLGADITCGEMALCTSLLQGLPSEWALLRRHKSEDIFGVQICGGYPDSVTRCCQLLEDTIDVDFIDINMGCPIDSVCQKGYGSMMLEKPKKMETVIRAASAALGKCSLTFKTRMAYTDKSRVAHTFAPKVAEWGAAAMTLHGRTRAQRYRSVADWEYTKLTKESSSVPLIGNGDVYMQKDYYTHLEEHSVDTCMLARGALIKPWLFTEIKERRDWDISSRERFDILKSFASFGLEHWGSDTRGVESTRKYLLEWMSFTYRYTPIGLLDHSYGAAAMTQRPPAFVGRDDLETLMASEASSDWVKISTMLLGPPPEGFAFQPKHKSNAYASESGAALGDMDQG</sequence>
<comment type="similarity">
    <text evidence="20">Belongs to the dus family. Dus3 subfamily.</text>
</comment>
<dbReference type="eggNOG" id="KOG2333">
    <property type="taxonomic scope" value="Eukaryota"/>
</dbReference>
<comment type="catalytic activity">
    <reaction evidence="16">
        <text>a 5,6-dihydrouridine in mRNA + NAD(+) = a uridine in mRNA + NADH + H(+)</text>
        <dbReference type="Rhea" id="RHEA:69851"/>
        <dbReference type="Rhea" id="RHEA-COMP:14658"/>
        <dbReference type="Rhea" id="RHEA-COMP:17789"/>
        <dbReference type="ChEBI" id="CHEBI:15378"/>
        <dbReference type="ChEBI" id="CHEBI:57540"/>
        <dbReference type="ChEBI" id="CHEBI:57945"/>
        <dbReference type="ChEBI" id="CHEBI:65315"/>
        <dbReference type="ChEBI" id="CHEBI:74443"/>
    </reaction>
    <physiologicalReaction direction="right-to-left" evidence="16">
        <dbReference type="Rhea" id="RHEA:69853"/>
    </physiologicalReaction>
</comment>
<dbReference type="InterPro" id="IPR018517">
    <property type="entry name" value="tRNA_hU_synthase_CS"/>
</dbReference>
<evidence type="ECO:0000256" key="18">
    <source>
        <dbReference type="ARBA" id="ARBA00049513"/>
    </source>
</evidence>
<evidence type="ECO:0000313" key="23">
    <source>
        <dbReference type="EMBL" id="ABO94086.1"/>
    </source>
</evidence>
<dbReference type="PROSITE" id="PS50103">
    <property type="entry name" value="ZF_C3H1"/>
    <property type="match status" value="1"/>
</dbReference>
<dbReference type="GO" id="GO:0008270">
    <property type="term" value="F:zinc ion binding"/>
    <property type="evidence" value="ECO:0007669"/>
    <property type="project" value="UniProtKB-KW"/>
</dbReference>
<feature type="zinc finger region" description="C3H1-type" evidence="19">
    <location>
        <begin position="77"/>
        <end position="105"/>
    </location>
</feature>
<name>A4RQU5_OSTLU</name>
<dbReference type="STRING" id="436017.A4RQU5"/>
<evidence type="ECO:0000256" key="1">
    <source>
        <dbReference type="ARBA" id="ARBA00001917"/>
    </source>
</evidence>
<keyword evidence="10 19" id="KW-0862">Zinc</keyword>
<dbReference type="Gene3D" id="4.10.1000.10">
    <property type="entry name" value="Zinc finger, CCCH-type"/>
    <property type="match status" value="1"/>
</dbReference>
<keyword evidence="6 20" id="KW-0819">tRNA processing</keyword>
<dbReference type="InterPro" id="IPR036855">
    <property type="entry name" value="Znf_CCCH_sf"/>
</dbReference>
<dbReference type="SUPFAM" id="SSF90229">
    <property type="entry name" value="CCCH zinc finger"/>
    <property type="match status" value="1"/>
</dbReference>
<dbReference type="Pfam" id="PF01207">
    <property type="entry name" value="Dus"/>
    <property type="match status" value="1"/>
</dbReference>
<keyword evidence="11" id="KW-0521">NADP</keyword>
<evidence type="ECO:0000256" key="3">
    <source>
        <dbReference type="ARBA" id="ARBA00022630"/>
    </source>
</evidence>
<dbReference type="InterPro" id="IPR000571">
    <property type="entry name" value="Znf_CCCH"/>
</dbReference>
<evidence type="ECO:0000256" key="4">
    <source>
        <dbReference type="ARBA" id="ARBA00022643"/>
    </source>
</evidence>
<accession>A4RQU5</accession>
<comment type="cofactor">
    <cofactor evidence="1 20">
        <name>FMN</name>
        <dbReference type="ChEBI" id="CHEBI:58210"/>
    </cofactor>
</comment>
<evidence type="ECO:0000256" key="10">
    <source>
        <dbReference type="ARBA" id="ARBA00022833"/>
    </source>
</evidence>
<reference evidence="23 24" key="1">
    <citation type="journal article" date="2007" name="Proc. Natl. Acad. Sci. U.S.A.">
        <title>The tiny eukaryote Ostreococcus provides genomic insights into the paradox of plankton speciation.</title>
        <authorList>
            <person name="Palenik B."/>
            <person name="Grimwood J."/>
            <person name="Aerts A."/>
            <person name="Rouze P."/>
            <person name="Salamov A."/>
            <person name="Putnam N."/>
            <person name="Dupont C."/>
            <person name="Jorgensen R."/>
            <person name="Derelle E."/>
            <person name="Rombauts S."/>
            <person name="Zhou K."/>
            <person name="Otillar R."/>
            <person name="Merchant S.S."/>
            <person name="Podell S."/>
            <person name="Gaasterland T."/>
            <person name="Napoli C."/>
            <person name="Gendler K."/>
            <person name="Manuell A."/>
            <person name="Tai V."/>
            <person name="Vallon O."/>
            <person name="Piganeau G."/>
            <person name="Jancek S."/>
            <person name="Heijde M."/>
            <person name="Jabbari K."/>
            <person name="Bowler C."/>
            <person name="Lohr M."/>
            <person name="Robbens S."/>
            <person name="Werner G."/>
            <person name="Dubchak I."/>
            <person name="Pazour G.J."/>
            <person name="Ren Q."/>
            <person name="Paulsen I."/>
            <person name="Delwiche C."/>
            <person name="Schmutz J."/>
            <person name="Rokhsar D."/>
            <person name="Van de Peer Y."/>
            <person name="Moreau H."/>
            <person name="Grigoriev I.V."/>
        </authorList>
    </citation>
    <scope>NUCLEOTIDE SEQUENCE [LARGE SCALE GENOMIC DNA]</scope>
    <source>
        <strain evidence="23 24">CCE9901</strain>
    </source>
</reference>
<proteinExistence type="inferred from homology"/>
<keyword evidence="8" id="KW-0677">Repeat</keyword>
<evidence type="ECO:0000259" key="22">
    <source>
        <dbReference type="PROSITE" id="PS50103"/>
    </source>
</evidence>
<dbReference type="GO" id="GO:0003723">
    <property type="term" value="F:RNA binding"/>
    <property type="evidence" value="ECO:0007669"/>
    <property type="project" value="TreeGrafter"/>
</dbReference>
<evidence type="ECO:0000256" key="7">
    <source>
        <dbReference type="ARBA" id="ARBA00022723"/>
    </source>
</evidence>
<keyword evidence="12 20" id="KW-0560">Oxidoreductase</keyword>
<comment type="catalytic activity">
    <reaction evidence="17">
        <text>a 5,6-dihydrouridine in mRNA + NADP(+) = a uridine in mRNA + NADPH + H(+)</text>
        <dbReference type="Rhea" id="RHEA:69855"/>
        <dbReference type="Rhea" id="RHEA-COMP:14658"/>
        <dbReference type="Rhea" id="RHEA-COMP:17789"/>
        <dbReference type="ChEBI" id="CHEBI:15378"/>
        <dbReference type="ChEBI" id="CHEBI:57783"/>
        <dbReference type="ChEBI" id="CHEBI:58349"/>
        <dbReference type="ChEBI" id="CHEBI:65315"/>
        <dbReference type="ChEBI" id="CHEBI:74443"/>
    </reaction>
    <physiologicalReaction direction="right-to-left" evidence="17">
        <dbReference type="Rhea" id="RHEA:69857"/>
    </physiologicalReaction>
</comment>
<keyword evidence="7 19" id="KW-0479">Metal-binding</keyword>
<dbReference type="Gramene" id="ABO94086">
    <property type="protein sequence ID" value="ABO94086"/>
    <property type="gene ID" value="OSTLU_86070"/>
</dbReference>
<evidence type="ECO:0000256" key="8">
    <source>
        <dbReference type="ARBA" id="ARBA00022737"/>
    </source>
</evidence>
<comment type="catalytic activity">
    <reaction evidence="18">
        <text>5,6-dihydrouridine(47) in tRNA + NADP(+) = uridine(47) in tRNA + NADPH + H(+)</text>
        <dbReference type="Rhea" id="RHEA:53360"/>
        <dbReference type="Rhea" id="RHEA-COMP:13539"/>
        <dbReference type="Rhea" id="RHEA-COMP:13540"/>
        <dbReference type="ChEBI" id="CHEBI:15378"/>
        <dbReference type="ChEBI" id="CHEBI:57783"/>
        <dbReference type="ChEBI" id="CHEBI:58349"/>
        <dbReference type="ChEBI" id="CHEBI:65315"/>
        <dbReference type="ChEBI" id="CHEBI:74443"/>
        <dbReference type="EC" id="1.3.1.89"/>
    </reaction>
    <physiologicalReaction direction="right-to-left" evidence="18">
        <dbReference type="Rhea" id="RHEA:53362"/>
    </physiologicalReaction>
</comment>
<dbReference type="CDD" id="cd02801">
    <property type="entry name" value="DUS_like_FMN"/>
    <property type="match status" value="1"/>
</dbReference>
<keyword evidence="5" id="KW-0507">mRNA processing</keyword>
<dbReference type="PANTHER" id="PTHR45846:SF1">
    <property type="entry name" value="TRNA-DIHYDROURIDINE(47) SYNTHASE [NAD(P)(+)]-LIKE"/>
    <property type="match status" value="1"/>
</dbReference>
<evidence type="ECO:0000256" key="17">
    <source>
        <dbReference type="ARBA" id="ARBA00049447"/>
    </source>
</evidence>
<dbReference type="EC" id="1.3.1.-" evidence="20"/>
<evidence type="ECO:0000256" key="16">
    <source>
        <dbReference type="ARBA" id="ARBA00048342"/>
    </source>
</evidence>
<evidence type="ECO:0000256" key="9">
    <source>
        <dbReference type="ARBA" id="ARBA00022771"/>
    </source>
</evidence>
<evidence type="ECO:0000256" key="14">
    <source>
        <dbReference type="ARBA" id="ARBA00045934"/>
    </source>
</evidence>
<evidence type="ECO:0000256" key="20">
    <source>
        <dbReference type="RuleBase" id="RU291113"/>
    </source>
</evidence>
<dbReference type="Gene3D" id="3.20.20.70">
    <property type="entry name" value="Aldolase class I"/>
    <property type="match status" value="1"/>
</dbReference>
<evidence type="ECO:0000256" key="12">
    <source>
        <dbReference type="ARBA" id="ARBA00023002"/>
    </source>
</evidence>
<dbReference type="GO" id="GO:0006397">
    <property type="term" value="P:mRNA processing"/>
    <property type="evidence" value="ECO:0007669"/>
    <property type="project" value="UniProtKB-KW"/>
</dbReference>
<dbReference type="GeneID" id="4999525"/>
<dbReference type="GO" id="GO:0106414">
    <property type="term" value="F:mRNA dihydrouridine synthase activity"/>
    <property type="evidence" value="ECO:0007669"/>
    <property type="project" value="RHEA"/>
</dbReference>
<dbReference type="GO" id="GO:0102265">
    <property type="term" value="F:tRNA-dihydrouridine47 synthase activity"/>
    <property type="evidence" value="ECO:0007669"/>
    <property type="project" value="UniProtKB-EC"/>
</dbReference>
<gene>
    <name evidence="23" type="ORF">OSTLU_86070</name>
</gene>
<comment type="catalytic activity">
    <reaction evidence="15">
        <text>5,6-dihydrouridine(47) in tRNA + NAD(+) = uridine(47) in tRNA + NADH + H(+)</text>
        <dbReference type="Rhea" id="RHEA:53364"/>
        <dbReference type="Rhea" id="RHEA-COMP:13539"/>
        <dbReference type="Rhea" id="RHEA-COMP:13540"/>
        <dbReference type="ChEBI" id="CHEBI:15378"/>
        <dbReference type="ChEBI" id="CHEBI:57540"/>
        <dbReference type="ChEBI" id="CHEBI:57945"/>
        <dbReference type="ChEBI" id="CHEBI:65315"/>
        <dbReference type="ChEBI" id="CHEBI:74443"/>
        <dbReference type="EC" id="1.3.1.89"/>
    </reaction>
    <physiologicalReaction direction="right-to-left" evidence="15">
        <dbReference type="Rhea" id="RHEA:53366"/>
    </physiologicalReaction>
</comment>
<dbReference type="AlphaFoldDB" id="A4RQU5"/>
<evidence type="ECO:0000256" key="11">
    <source>
        <dbReference type="ARBA" id="ARBA00022857"/>
    </source>
</evidence>